<gene>
    <name evidence="1" type="ORF">IMSAGC017_01768</name>
</gene>
<dbReference type="EMBL" id="BLMI01000216">
    <property type="protein sequence ID" value="GFI41723.1"/>
    <property type="molecule type" value="Genomic_DNA"/>
</dbReference>
<name>A0A829ZBD5_9FIRM</name>
<dbReference type="SFLD" id="SFLDG01140">
    <property type="entry name" value="C2.B:_Phosphomannomutase_and_P"/>
    <property type="match status" value="1"/>
</dbReference>
<dbReference type="InterPro" id="IPR023214">
    <property type="entry name" value="HAD_sf"/>
</dbReference>
<evidence type="ECO:0000313" key="2">
    <source>
        <dbReference type="Proteomes" id="UP000490821"/>
    </source>
</evidence>
<protein>
    <submittedName>
        <fullName evidence="1">Putative phosphatase</fullName>
        <ecNumber evidence="1">3.1.3.-</ecNumber>
    </submittedName>
</protein>
<dbReference type="AlphaFoldDB" id="A0A829ZBD5"/>
<sequence>MKTLYISDLDGTLLNSQGKISNYSIEIINHLIEQGMIFTYATARSLVSATPVTKGLTKNLPLIIYNGTFIVNGQSGKIIHKSVFNHLQVEIVKQIMESNGLKPMVYALINDKERVTIINKDLHVGIKHYLSNRQDDYRINLTLDENSLYQGEVFYFTVIGDYKDLQPVYGALKDYSDYNITFQQEIYRKEYWLEIMPKTASKASAILKLKELLDCDEVVSFGDAVNDLPMFKISDKCYAMANAVEQLKQQATAVIESNDDDGVAHWLNNHFIK</sequence>
<dbReference type="Pfam" id="PF08282">
    <property type="entry name" value="Hydrolase_3"/>
    <property type="match status" value="1"/>
</dbReference>
<dbReference type="SFLD" id="SFLDS00003">
    <property type="entry name" value="Haloacid_Dehalogenase"/>
    <property type="match status" value="1"/>
</dbReference>
<dbReference type="GO" id="GO:0005829">
    <property type="term" value="C:cytosol"/>
    <property type="evidence" value="ECO:0007669"/>
    <property type="project" value="TreeGrafter"/>
</dbReference>
<dbReference type="PANTHER" id="PTHR10000:SF8">
    <property type="entry name" value="HAD SUPERFAMILY HYDROLASE-LIKE, TYPE 3"/>
    <property type="match status" value="1"/>
</dbReference>
<dbReference type="NCBIfam" id="TIGR00099">
    <property type="entry name" value="Cof-subfamily"/>
    <property type="match status" value="1"/>
</dbReference>
<dbReference type="InterPro" id="IPR006379">
    <property type="entry name" value="HAD-SF_hydro_IIB"/>
</dbReference>
<evidence type="ECO:0000313" key="1">
    <source>
        <dbReference type="EMBL" id="GFI41723.1"/>
    </source>
</evidence>
<dbReference type="NCBIfam" id="TIGR01484">
    <property type="entry name" value="HAD-SF-IIB"/>
    <property type="match status" value="1"/>
</dbReference>
<proteinExistence type="predicted"/>
<dbReference type="Proteomes" id="UP000490821">
    <property type="component" value="Unassembled WGS sequence"/>
</dbReference>
<organism evidence="1 2">
    <name type="scientific">Thomasclavelia cocleata</name>
    <dbReference type="NCBI Taxonomy" id="69824"/>
    <lineage>
        <taxon>Bacteria</taxon>
        <taxon>Bacillati</taxon>
        <taxon>Bacillota</taxon>
        <taxon>Erysipelotrichia</taxon>
        <taxon>Erysipelotrichales</taxon>
        <taxon>Coprobacillaceae</taxon>
        <taxon>Thomasclavelia</taxon>
    </lineage>
</organism>
<accession>A0A829ZBD5</accession>
<dbReference type="PANTHER" id="PTHR10000">
    <property type="entry name" value="PHOSPHOSERINE PHOSPHATASE"/>
    <property type="match status" value="1"/>
</dbReference>
<comment type="caution">
    <text evidence="1">The sequence shown here is derived from an EMBL/GenBank/DDBJ whole genome shotgun (WGS) entry which is preliminary data.</text>
</comment>
<reference evidence="1 2" key="1">
    <citation type="journal article" date="2020" name="Microbiome">
        <title>Single-cell genomics of uncultured bacteria reveals dietary fiber responders in the mouse gut microbiota.</title>
        <authorList>
            <person name="Chijiiwa R."/>
            <person name="Hosokawa M."/>
            <person name="Kogawa M."/>
            <person name="Nishikawa Y."/>
            <person name="Ide K."/>
            <person name="Sakanashi C."/>
            <person name="Takahashi K."/>
            <person name="Takeyama H."/>
        </authorList>
    </citation>
    <scope>NUCLEOTIDE SEQUENCE [LARGE SCALE GENOMIC DNA]</scope>
    <source>
        <strain evidence="1">IMSAGC_017</strain>
    </source>
</reference>
<dbReference type="SUPFAM" id="SSF56784">
    <property type="entry name" value="HAD-like"/>
    <property type="match status" value="1"/>
</dbReference>
<keyword evidence="1" id="KW-0378">Hydrolase</keyword>
<dbReference type="InterPro" id="IPR036412">
    <property type="entry name" value="HAD-like_sf"/>
</dbReference>
<dbReference type="GO" id="GO:0000287">
    <property type="term" value="F:magnesium ion binding"/>
    <property type="evidence" value="ECO:0007669"/>
    <property type="project" value="TreeGrafter"/>
</dbReference>
<dbReference type="Gene3D" id="3.40.50.1000">
    <property type="entry name" value="HAD superfamily/HAD-like"/>
    <property type="match status" value="1"/>
</dbReference>
<dbReference type="GO" id="GO:0016791">
    <property type="term" value="F:phosphatase activity"/>
    <property type="evidence" value="ECO:0007669"/>
    <property type="project" value="TreeGrafter"/>
</dbReference>
<dbReference type="Gene3D" id="3.30.1240.10">
    <property type="match status" value="1"/>
</dbReference>
<dbReference type="RefSeq" id="WP_172472944.1">
    <property type="nucleotide sequence ID" value="NZ_BLMI01000216.1"/>
</dbReference>
<dbReference type="InterPro" id="IPR000150">
    <property type="entry name" value="Cof"/>
</dbReference>
<dbReference type="EC" id="3.1.3.-" evidence="1"/>